<dbReference type="AlphaFoldDB" id="A0A7E4V1E5"/>
<reference evidence="2" key="1">
    <citation type="journal article" date="2013" name="Genetics">
        <title>The draft genome and transcriptome of Panagrellus redivivus are shaped by the harsh demands of a free-living lifestyle.</title>
        <authorList>
            <person name="Srinivasan J."/>
            <person name="Dillman A.R."/>
            <person name="Macchietto M.G."/>
            <person name="Heikkinen L."/>
            <person name="Lakso M."/>
            <person name="Fracchia K.M."/>
            <person name="Antoshechkin I."/>
            <person name="Mortazavi A."/>
            <person name="Wong G."/>
            <person name="Sternberg P.W."/>
        </authorList>
    </citation>
    <scope>NUCLEOTIDE SEQUENCE [LARGE SCALE GENOMIC DNA]</scope>
    <source>
        <strain evidence="2">MT8872</strain>
    </source>
</reference>
<sequence>MQPSSESTTDAASSLEEEPNYASSMPRFPSMTFLKTPETSFAAGRALRVEHERYSRAVLNVARVTDQKVMILDEIEPHE</sequence>
<proteinExistence type="predicted"/>
<organism evidence="2 3">
    <name type="scientific">Panagrellus redivivus</name>
    <name type="common">Microworm</name>
    <dbReference type="NCBI Taxonomy" id="6233"/>
    <lineage>
        <taxon>Eukaryota</taxon>
        <taxon>Metazoa</taxon>
        <taxon>Ecdysozoa</taxon>
        <taxon>Nematoda</taxon>
        <taxon>Chromadorea</taxon>
        <taxon>Rhabditida</taxon>
        <taxon>Tylenchina</taxon>
        <taxon>Panagrolaimomorpha</taxon>
        <taxon>Panagrolaimoidea</taxon>
        <taxon>Panagrolaimidae</taxon>
        <taxon>Panagrellus</taxon>
    </lineage>
</organism>
<protein>
    <submittedName>
        <fullName evidence="3">ATPase_AAA_core domain-containing protein</fullName>
    </submittedName>
</protein>
<evidence type="ECO:0000313" key="2">
    <source>
        <dbReference type="Proteomes" id="UP000492821"/>
    </source>
</evidence>
<name>A0A7E4V1E5_PANRE</name>
<evidence type="ECO:0000313" key="3">
    <source>
        <dbReference type="WBParaSite" id="Pan_g15425.t1"/>
    </source>
</evidence>
<evidence type="ECO:0000256" key="1">
    <source>
        <dbReference type="SAM" id="MobiDB-lite"/>
    </source>
</evidence>
<dbReference type="WBParaSite" id="Pan_g15425.t1">
    <property type="protein sequence ID" value="Pan_g15425.t1"/>
    <property type="gene ID" value="Pan_g15425"/>
</dbReference>
<accession>A0A7E4V1E5</accession>
<dbReference type="Proteomes" id="UP000492821">
    <property type="component" value="Unassembled WGS sequence"/>
</dbReference>
<feature type="compositionally biased region" description="Polar residues" evidence="1">
    <location>
        <begin position="1"/>
        <end position="12"/>
    </location>
</feature>
<reference evidence="3" key="2">
    <citation type="submission" date="2020-10" db="UniProtKB">
        <authorList>
            <consortium name="WormBaseParasite"/>
        </authorList>
    </citation>
    <scope>IDENTIFICATION</scope>
</reference>
<keyword evidence="2" id="KW-1185">Reference proteome</keyword>
<feature type="region of interest" description="Disordered" evidence="1">
    <location>
        <begin position="1"/>
        <end position="29"/>
    </location>
</feature>